<dbReference type="Pfam" id="PF00392">
    <property type="entry name" value="GntR"/>
    <property type="match status" value="1"/>
</dbReference>
<keyword evidence="1" id="KW-0805">Transcription regulation</keyword>
<dbReference type="InterPro" id="IPR036388">
    <property type="entry name" value="WH-like_DNA-bd_sf"/>
</dbReference>
<dbReference type="PRINTS" id="PR00035">
    <property type="entry name" value="HTHGNTR"/>
</dbReference>
<dbReference type="EMBL" id="BONU01000003">
    <property type="protein sequence ID" value="GIG72260.1"/>
    <property type="molecule type" value="Genomic_DNA"/>
</dbReference>
<dbReference type="InterPro" id="IPR000524">
    <property type="entry name" value="Tscrpt_reg_HTH_GntR"/>
</dbReference>
<evidence type="ECO:0000256" key="3">
    <source>
        <dbReference type="ARBA" id="ARBA00023163"/>
    </source>
</evidence>
<dbReference type="InterPro" id="IPR036390">
    <property type="entry name" value="WH_DNA-bd_sf"/>
</dbReference>
<proteinExistence type="predicted"/>
<organism evidence="5 6">
    <name type="scientific">Planosporangium flavigriseum</name>
    <dbReference type="NCBI Taxonomy" id="373681"/>
    <lineage>
        <taxon>Bacteria</taxon>
        <taxon>Bacillati</taxon>
        <taxon>Actinomycetota</taxon>
        <taxon>Actinomycetes</taxon>
        <taxon>Micromonosporales</taxon>
        <taxon>Micromonosporaceae</taxon>
        <taxon>Planosporangium</taxon>
    </lineage>
</organism>
<dbReference type="GO" id="GO:0045892">
    <property type="term" value="P:negative regulation of DNA-templated transcription"/>
    <property type="evidence" value="ECO:0007669"/>
    <property type="project" value="TreeGrafter"/>
</dbReference>
<evidence type="ECO:0000256" key="2">
    <source>
        <dbReference type="ARBA" id="ARBA00023125"/>
    </source>
</evidence>
<gene>
    <name evidence="5" type="ORF">Pfl04_06640</name>
</gene>
<dbReference type="CDD" id="cd07377">
    <property type="entry name" value="WHTH_GntR"/>
    <property type="match status" value="1"/>
</dbReference>
<reference evidence="5" key="1">
    <citation type="submission" date="2021-01" db="EMBL/GenBank/DDBJ databases">
        <title>Whole genome shotgun sequence of Planosporangium flavigriseum NBRC 105377.</title>
        <authorList>
            <person name="Komaki H."/>
            <person name="Tamura T."/>
        </authorList>
    </citation>
    <scope>NUCLEOTIDE SEQUENCE</scope>
    <source>
        <strain evidence="5">NBRC 105377</strain>
    </source>
</reference>
<dbReference type="PANTHER" id="PTHR44846:SF17">
    <property type="entry name" value="GNTR-FAMILY TRANSCRIPTIONAL REGULATOR"/>
    <property type="match status" value="1"/>
</dbReference>
<evidence type="ECO:0000256" key="1">
    <source>
        <dbReference type="ARBA" id="ARBA00023015"/>
    </source>
</evidence>
<evidence type="ECO:0000259" key="4">
    <source>
        <dbReference type="PROSITE" id="PS50949"/>
    </source>
</evidence>
<dbReference type="Proteomes" id="UP000653674">
    <property type="component" value="Unassembled WGS sequence"/>
</dbReference>
<dbReference type="SMART" id="SM00345">
    <property type="entry name" value="HTH_GNTR"/>
    <property type="match status" value="1"/>
</dbReference>
<evidence type="ECO:0000313" key="6">
    <source>
        <dbReference type="Proteomes" id="UP000653674"/>
    </source>
</evidence>
<accession>A0A8J3LKK4</accession>
<dbReference type="PANTHER" id="PTHR44846">
    <property type="entry name" value="MANNOSYL-D-GLYCERATE TRANSPORT/METABOLISM SYSTEM REPRESSOR MNGR-RELATED"/>
    <property type="match status" value="1"/>
</dbReference>
<keyword evidence="2" id="KW-0238">DNA-binding</keyword>
<name>A0A8J3LKK4_9ACTN</name>
<feature type="domain" description="HTH gntR-type" evidence="4">
    <location>
        <begin position="17"/>
        <end position="85"/>
    </location>
</feature>
<dbReference type="PROSITE" id="PS50949">
    <property type="entry name" value="HTH_GNTR"/>
    <property type="match status" value="1"/>
</dbReference>
<sequence length="288" mass="32069">MIPPDIKMPGLDPDDPRPASQQIANHLRAAILTRKLEPGVRLPSQHELARRYGVARETIKSALRVLTSERLIVTRQGSGAFVRARTERPVGLRPHVEAAFDRQHVAIDFAGFSGETLHGLLQEPLDKIRAGQRAPESLSIRILLPDMSGPAAVPTRADTGGDDAMLRERAERIARRHTEAIVESVRELKDLGLMASATAEVRAHRAATLFKLYLLNNEEAFFGFYPIVTHDVTVKGEKLPMHDVLGKDVPLFHFAVSDDDAAESTQYVEQARFWFDSVWSTIAREYPA</sequence>
<evidence type="ECO:0000313" key="5">
    <source>
        <dbReference type="EMBL" id="GIG72260.1"/>
    </source>
</evidence>
<dbReference type="GO" id="GO:0003677">
    <property type="term" value="F:DNA binding"/>
    <property type="evidence" value="ECO:0007669"/>
    <property type="project" value="UniProtKB-KW"/>
</dbReference>
<protein>
    <recommendedName>
        <fullName evidence="4">HTH gntR-type domain-containing protein</fullName>
    </recommendedName>
</protein>
<dbReference type="GO" id="GO:0003700">
    <property type="term" value="F:DNA-binding transcription factor activity"/>
    <property type="evidence" value="ECO:0007669"/>
    <property type="project" value="InterPro"/>
</dbReference>
<keyword evidence="6" id="KW-1185">Reference proteome</keyword>
<dbReference type="InterPro" id="IPR050679">
    <property type="entry name" value="Bact_HTH_transcr_reg"/>
</dbReference>
<dbReference type="Gene3D" id="1.10.10.10">
    <property type="entry name" value="Winged helix-like DNA-binding domain superfamily/Winged helix DNA-binding domain"/>
    <property type="match status" value="1"/>
</dbReference>
<dbReference type="AlphaFoldDB" id="A0A8J3LKK4"/>
<comment type="caution">
    <text evidence="5">The sequence shown here is derived from an EMBL/GenBank/DDBJ whole genome shotgun (WGS) entry which is preliminary data.</text>
</comment>
<keyword evidence="3" id="KW-0804">Transcription</keyword>
<dbReference type="SUPFAM" id="SSF46785">
    <property type="entry name" value="Winged helix' DNA-binding domain"/>
    <property type="match status" value="1"/>
</dbReference>